<comment type="caution">
    <text evidence="4">The sequence shown here is derived from an EMBL/GenBank/DDBJ whole genome shotgun (WGS) entry which is preliminary data.</text>
</comment>
<feature type="chain" id="PRO_5020780790" evidence="3">
    <location>
        <begin position="22"/>
        <end position="171"/>
    </location>
</feature>
<proteinExistence type="inferred from homology"/>
<dbReference type="GO" id="GO:0051082">
    <property type="term" value="F:unfolded protein binding"/>
    <property type="evidence" value="ECO:0007669"/>
    <property type="project" value="InterPro"/>
</dbReference>
<evidence type="ECO:0000313" key="4">
    <source>
        <dbReference type="EMBL" id="RXK60422.1"/>
    </source>
</evidence>
<dbReference type="Pfam" id="PF03938">
    <property type="entry name" value="OmpH"/>
    <property type="match status" value="1"/>
</dbReference>
<dbReference type="InterPro" id="IPR024930">
    <property type="entry name" value="Skp_dom_sf"/>
</dbReference>
<accession>A0A4Q1CJE6</accession>
<dbReference type="Proteomes" id="UP000290204">
    <property type="component" value="Unassembled WGS sequence"/>
</dbReference>
<name>A0A4Q1CJE6_9BACT</name>
<evidence type="ECO:0000256" key="1">
    <source>
        <dbReference type="ARBA" id="ARBA00009091"/>
    </source>
</evidence>
<keyword evidence="2 3" id="KW-0732">Signal</keyword>
<dbReference type="OrthoDB" id="1524711at2"/>
<comment type="similarity">
    <text evidence="1">Belongs to the Skp family.</text>
</comment>
<dbReference type="GO" id="GO:0050821">
    <property type="term" value="P:protein stabilization"/>
    <property type="evidence" value="ECO:0007669"/>
    <property type="project" value="TreeGrafter"/>
</dbReference>
<evidence type="ECO:0000313" key="5">
    <source>
        <dbReference type="Proteomes" id="UP000290204"/>
    </source>
</evidence>
<dbReference type="RefSeq" id="WP_129130382.1">
    <property type="nucleotide sequence ID" value="NZ_SDHW01000002.1"/>
</dbReference>
<keyword evidence="5" id="KW-1185">Reference proteome</keyword>
<dbReference type="GO" id="GO:0005829">
    <property type="term" value="C:cytosol"/>
    <property type="evidence" value="ECO:0007669"/>
    <property type="project" value="TreeGrafter"/>
</dbReference>
<organism evidence="4 5">
    <name type="scientific">Lacibacter luteus</name>
    <dbReference type="NCBI Taxonomy" id="2508719"/>
    <lineage>
        <taxon>Bacteria</taxon>
        <taxon>Pseudomonadati</taxon>
        <taxon>Bacteroidota</taxon>
        <taxon>Chitinophagia</taxon>
        <taxon>Chitinophagales</taxon>
        <taxon>Chitinophagaceae</taxon>
        <taxon>Lacibacter</taxon>
    </lineage>
</organism>
<evidence type="ECO:0000256" key="3">
    <source>
        <dbReference type="SAM" id="SignalP"/>
    </source>
</evidence>
<dbReference type="AlphaFoldDB" id="A0A4Q1CJE6"/>
<evidence type="ECO:0000256" key="2">
    <source>
        <dbReference type="ARBA" id="ARBA00022729"/>
    </source>
</evidence>
<dbReference type="SMART" id="SM00935">
    <property type="entry name" value="OmpH"/>
    <property type="match status" value="1"/>
</dbReference>
<sequence length="171" mass="18995">MKKIIVLAVVAIMGTAATVNAQKIGHINTNDLLMAMPETKKAQEKLKNTQDSLNVVYGQLIKEYQEKDSVIRADSGKWTPAIKQIRFKEFQDLADAVQNYSTQAQQYLQQKEQDFFAPVQKTAIDAIQAVAKANGYAYVLSRDALLVVPTTDDLLPLVKKYLKIPDAPAAK</sequence>
<dbReference type="PANTHER" id="PTHR35089:SF1">
    <property type="entry name" value="CHAPERONE PROTEIN SKP"/>
    <property type="match status" value="1"/>
</dbReference>
<dbReference type="Gene3D" id="3.30.910.20">
    <property type="entry name" value="Skp domain"/>
    <property type="match status" value="1"/>
</dbReference>
<dbReference type="PANTHER" id="PTHR35089">
    <property type="entry name" value="CHAPERONE PROTEIN SKP"/>
    <property type="match status" value="1"/>
</dbReference>
<protein>
    <submittedName>
        <fullName evidence="4">OmpH family outer membrane protein</fullName>
    </submittedName>
</protein>
<reference evidence="4 5" key="1">
    <citation type="submission" date="2019-01" db="EMBL/GenBank/DDBJ databases">
        <title>Lacibacter sp. strain TTM-7.</title>
        <authorList>
            <person name="Chen W.-M."/>
        </authorList>
    </citation>
    <scope>NUCLEOTIDE SEQUENCE [LARGE SCALE GENOMIC DNA]</scope>
    <source>
        <strain evidence="4 5">TTM-7</strain>
    </source>
</reference>
<dbReference type="InterPro" id="IPR005632">
    <property type="entry name" value="Chaperone_Skp"/>
</dbReference>
<feature type="signal peptide" evidence="3">
    <location>
        <begin position="1"/>
        <end position="21"/>
    </location>
</feature>
<dbReference type="EMBL" id="SDHW01000002">
    <property type="protein sequence ID" value="RXK60422.1"/>
    <property type="molecule type" value="Genomic_DNA"/>
</dbReference>
<gene>
    <name evidence="4" type="ORF">ESA94_08105</name>
</gene>
<dbReference type="SUPFAM" id="SSF111384">
    <property type="entry name" value="OmpH-like"/>
    <property type="match status" value="1"/>
</dbReference>